<sequence>MAKKLEGKIALVTGGTTGIGLATAKLFHEEGARVIVTGRNPKTLDEARVQLGGTADVVSSDAGDPVAIEALFADIARRYERLDVLFVNAGIVRIGTIEESSLATFEEVMRVNVVGPWLSLKYATPLFRAGGAVVLNASINARLGMVGSSAYAASKAALRSLGRVAAAELAPRGIRVNVLSPGPTDSGITEKVLDPAAAAAALAHLTERIVMKRLGTVDEVARAALFLASDDSSFMTGEEIVVDGGMTRV</sequence>
<keyword evidence="2" id="KW-0560">Oxidoreductase</keyword>
<evidence type="ECO:0000313" key="5">
    <source>
        <dbReference type="EMBL" id="WXA93617.1"/>
    </source>
</evidence>
<evidence type="ECO:0000259" key="4">
    <source>
        <dbReference type="SMART" id="SM00822"/>
    </source>
</evidence>
<dbReference type="PANTHER" id="PTHR24321:SF8">
    <property type="entry name" value="ESTRADIOL 17-BETA-DEHYDROGENASE 8-RELATED"/>
    <property type="match status" value="1"/>
</dbReference>
<evidence type="ECO:0000256" key="2">
    <source>
        <dbReference type="ARBA" id="ARBA00023002"/>
    </source>
</evidence>
<dbReference type="PRINTS" id="PR00080">
    <property type="entry name" value="SDRFAMILY"/>
</dbReference>
<dbReference type="SMART" id="SM00822">
    <property type="entry name" value="PKS_KR"/>
    <property type="match status" value="1"/>
</dbReference>
<dbReference type="EMBL" id="CP089982">
    <property type="protein sequence ID" value="WXA93617.1"/>
    <property type="molecule type" value="Genomic_DNA"/>
</dbReference>
<dbReference type="Pfam" id="PF13561">
    <property type="entry name" value="adh_short_C2"/>
    <property type="match status" value="1"/>
</dbReference>
<organism evidence="5 6">
    <name type="scientific">Pendulispora brunnea</name>
    <dbReference type="NCBI Taxonomy" id="2905690"/>
    <lineage>
        <taxon>Bacteria</taxon>
        <taxon>Pseudomonadati</taxon>
        <taxon>Myxococcota</taxon>
        <taxon>Myxococcia</taxon>
        <taxon>Myxococcales</taxon>
        <taxon>Sorangiineae</taxon>
        <taxon>Pendulisporaceae</taxon>
        <taxon>Pendulispora</taxon>
    </lineage>
</organism>
<dbReference type="PRINTS" id="PR00081">
    <property type="entry name" value="GDHRDH"/>
</dbReference>
<dbReference type="SUPFAM" id="SSF51735">
    <property type="entry name" value="NAD(P)-binding Rossmann-fold domains"/>
    <property type="match status" value="1"/>
</dbReference>
<dbReference type="CDD" id="cd05233">
    <property type="entry name" value="SDR_c"/>
    <property type="match status" value="1"/>
</dbReference>
<evidence type="ECO:0000313" key="6">
    <source>
        <dbReference type="Proteomes" id="UP001379533"/>
    </source>
</evidence>
<dbReference type="Proteomes" id="UP001379533">
    <property type="component" value="Chromosome"/>
</dbReference>
<comment type="similarity">
    <text evidence="1">Belongs to the short-chain dehydrogenases/reductases (SDR) family.</text>
</comment>
<keyword evidence="6" id="KW-1185">Reference proteome</keyword>
<protein>
    <submittedName>
        <fullName evidence="5">SDR family oxidoreductase</fullName>
    </submittedName>
</protein>
<keyword evidence="3" id="KW-0520">NAD</keyword>
<dbReference type="InterPro" id="IPR002347">
    <property type="entry name" value="SDR_fam"/>
</dbReference>
<dbReference type="RefSeq" id="WP_394844217.1">
    <property type="nucleotide sequence ID" value="NZ_CP089982.1"/>
</dbReference>
<gene>
    <name evidence="5" type="ORF">LZC95_45090</name>
</gene>
<dbReference type="InterPro" id="IPR057326">
    <property type="entry name" value="KR_dom"/>
</dbReference>
<accession>A0ABZ2K4I3</accession>
<evidence type="ECO:0000256" key="3">
    <source>
        <dbReference type="ARBA" id="ARBA00023027"/>
    </source>
</evidence>
<name>A0ABZ2K4I3_9BACT</name>
<proteinExistence type="inferred from homology"/>
<dbReference type="InterPro" id="IPR036291">
    <property type="entry name" value="NAD(P)-bd_dom_sf"/>
</dbReference>
<dbReference type="PROSITE" id="PS00061">
    <property type="entry name" value="ADH_SHORT"/>
    <property type="match status" value="1"/>
</dbReference>
<dbReference type="InterPro" id="IPR020904">
    <property type="entry name" value="Sc_DH/Rdtase_CS"/>
</dbReference>
<feature type="domain" description="Ketoreductase" evidence="4">
    <location>
        <begin position="8"/>
        <end position="182"/>
    </location>
</feature>
<dbReference type="Gene3D" id="3.40.50.720">
    <property type="entry name" value="NAD(P)-binding Rossmann-like Domain"/>
    <property type="match status" value="1"/>
</dbReference>
<evidence type="ECO:0000256" key="1">
    <source>
        <dbReference type="ARBA" id="ARBA00006484"/>
    </source>
</evidence>
<reference evidence="5 6" key="1">
    <citation type="submission" date="2021-12" db="EMBL/GenBank/DDBJ databases">
        <title>Discovery of the Pendulisporaceae a myxobacterial family with distinct sporulation behavior and unique specialized metabolism.</title>
        <authorList>
            <person name="Garcia R."/>
            <person name="Popoff A."/>
            <person name="Bader C.D."/>
            <person name="Loehr J."/>
            <person name="Walesch S."/>
            <person name="Walt C."/>
            <person name="Boldt J."/>
            <person name="Bunk B."/>
            <person name="Haeckl F.J.F.P.J."/>
            <person name="Gunesch A.P."/>
            <person name="Birkelbach J."/>
            <person name="Nuebel U."/>
            <person name="Pietschmann T."/>
            <person name="Bach T."/>
            <person name="Mueller R."/>
        </authorList>
    </citation>
    <scope>NUCLEOTIDE SEQUENCE [LARGE SCALE GENOMIC DNA]</scope>
    <source>
        <strain evidence="5 6">MSr12523</strain>
    </source>
</reference>
<dbReference type="PANTHER" id="PTHR24321">
    <property type="entry name" value="DEHYDROGENASES, SHORT CHAIN"/>
    <property type="match status" value="1"/>
</dbReference>